<feature type="chain" id="PRO_5045736105" description="Outer membrane protein beta-barrel domain-containing protein" evidence="1">
    <location>
        <begin position="21"/>
        <end position="233"/>
    </location>
</feature>
<dbReference type="Proteomes" id="UP000779507">
    <property type="component" value="Unassembled WGS sequence"/>
</dbReference>
<dbReference type="RefSeq" id="WP_173809247.1">
    <property type="nucleotide sequence ID" value="NZ_JABSNP010000004.1"/>
</dbReference>
<dbReference type="Gene3D" id="2.40.160.20">
    <property type="match status" value="1"/>
</dbReference>
<evidence type="ECO:0000313" key="4">
    <source>
        <dbReference type="Proteomes" id="UP000779507"/>
    </source>
</evidence>
<dbReference type="InterPro" id="IPR011250">
    <property type="entry name" value="OMP/PagP_B-barrel"/>
</dbReference>
<feature type="domain" description="Outer membrane protein beta-barrel" evidence="2">
    <location>
        <begin position="21"/>
        <end position="205"/>
    </location>
</feature>
<evidence type="ECO:0000313" key="3">
    <source>
        <dbReference type="EMBL" id="NRT18516.1"/>
    </source>
</evidence>
<accession>A0ABX2FPP8</accession>
<gene>
    <name evidence="3" type="ORF">HNP98_001333</name>
</gene>
<name>A0ABX2FPP8_9BACT</name>
<dbReference type="SUPFAM" id="SSF56925">
    <property type="entry name" value="OMPA-like"/>
    <property type="match status" value="1"/>
</dbReference>
<organism evidence="3 4">
    <name type="scientific">Hymenobacter caeli</name>
    <dbReference type="NCBI Taxonomy" id="2735894"/>
    <lineage>
        <taxon>Bacteria</taxon>
        <taxon>Pseudomonadati</taxon>
        <taxon>Bacteroidota</taxon>
        <taxon>Cytophagia</taxon>
        <taxon>Cytophagales</taxon>
        <taxon>Hymenobacteraceae</taxon>
        <taxon>Hymenobacter</taxon>
    </lineage>
</organism>
<keyword evidence="1" id="KW-0732">Signal</keyword>
<proteinExistence type="predicted"/>
<feature type="signal peptide" evidence="1">
    <location>
        <begin position="1"/>
        <end position="20"/>
    </location>
</feature>
<keyword evidence="4" id="KW-1185">Reference proteome</keyword>
<dbReference type="EMBL" id="JABSNP010000004">
    <property type="protein sequence ID" value="NRT18516.1"/>
    <property type="molecule type" value="Genomic_DNA"/>
</dbReference>
<reference evidence="3 4" key="1">
    <citation type="submission" date="2020-05" db="EMBL/GenBank/DDBJ databases">
        <title>Genomic Encyclopedia of Type Strains, Phase IV (KMG-V): Genome sequencing to study the core and pangenomes of soil and plant-associated prokaryotes.</title>
        <authorList>
            <person name="Whitman W."/>
        </authorList>
    </citation>
    <scope>NUCLEOTIDE SEQUENCE [LARGE SCALE GENOMIC DNA]</scope>
    <source>
        <strain evidence="3 4">9A</strain>
    </source>
</reference>
<dbReference type="InterPro" id="IPR025665">
    <property type="entry name" value="Beta-barrel_OMP_2"/>
</dbReference>
<evidence type="ECO:0000256" key="1">
    <source>
        <dbReference type="SAM" id="SignalP"/>
    </source>
</evidence>
<protein>
    <recommendedName>
        <fullName evidence="2">Outer membrane protein beta-barrel domain-containing protein</fullName>
    </recommendedName>
</protein>
<dbReference type="Pfam" id="PF13568">
    <property type="entry name" value="OMP_b-brl_2"/>
    <property type="match status" value="1"/>
</dbReference>
<comment type="caution">
    <text evidence="3">The sequence shown here is derived from an EMBL/GenBank/DDBJ whole genome shotgun (WGS) entry which is preliminary data.</text>
</comment>
<evidence type="ECO:0000259" key="2">
    <source>
        <dbReference type="Pfam" id="PF13568"/>
    </source>
</evidence>
<sequence>MKRLFLSLAVLAASATAASAQVEIGIKISPAITSLRAESPSATAFASESSKLSFGGGLIVDYFFGENYAFSTGLFLTGKGGTISYNDKNPPYLPGTPQAGVRVNQKIATQYLEVPATIKLFTNELAPATRLYFQLGGSLAVPIATRINGEKFYQDPYDNNNETSASDHVFDIDINALLGAGVEYQLGRSTKALAGISYHRGLVDLDRYFEKTRGFTDVTIKNSVFALDLGMKF</sequence>